<evidence type="ECO:0000313" key="3">
    <source>
        <dbReference type="EMBL" id="KAK0450456.1"/>
    </source>
</evidence>
<dbReference type="EMBL" id="JAUEPS010000035">
    <property type="protein sequence ID" value="KAK0450456.1"/>
    <property type="molecule type" value="Genomic_DNA"/>
</dbReference>
<dbReference type="RefSeq" id="XP_060327327.1">
    <property type="nucleotide sequence ID" value="XM_060483251.1"/>
</dbReference>
<feature type="region of interest" description="Disordered" evidence="2">
    <location>
        <begin position="27"/>
        <end position="64"/>
    </location>
</feature>
<dbReference type="Proteomes" id="UP001175211">
    <property type="component" value="Unassembled WGS sequence"/>
</dbReference>
<sequence length="336" mass="36841">MTETAPLYASGQFDAVDQEGEYLNVGDISLHETDYMETSLTSDDEDEDDENENENEEDEDEDVGFQAALAASTLEMENTRKQEELELQQAIEASNDVDQDVKLTLDTERAIEMSLEQERTLEEMRKAQEEDFLGHFAAESSSILSFDRPSYTSSVSTLLTGGTGSQSRHHPFLSPPASVISNRNASVSSASRYNSREANIPVPIGSDSSATVTDIDISAYPPPNLSPTASTNWELMAEKGDPVSVSVPGQTSSSSPATSKREREYKIPLPNSLPSNIGPDSLNTEDDAPFPEVQDGHPTPPKPQHERLFSSSRLSNNTDTGCGRYRSDNYTCEARR</sequence>
<keyword evidence="4" id="KW-1185">Reference proteome</keyword>
<feature type="compositionally biased region" description="Low complexity" evidence="2">
    <location>
        <begin position="242"/>
        <end position="256"/>
    </location>
</feature>
<protein>
    <submittedName>
        <fullName evidence="3">Uncharacterized protein</fullName>
    </submittedName>
</protein>
<gene>
    <name evidence="3" type="ORF">EV420DRAFT_735723</name>
</gene>
<feature type="compositionally biased region" description="Low complexity" evidence="2">
    <location>
        <begin position="177"/>
        <end position="193"/>
    </location>
</feature>
<comment type="caution">
    <text evidence="3">The sequence shown here is derived from an EMBL/GenBank/DDBJ whole genome shotgun (WGS) entry which is preliminary data.</text>
</comment>
<evidence type="ECO:0000256" key="2">
    <source>
        <dbReference type="SAM" id="MobiDB-lite"/>
    </source>
</evidence>
<feature type="region of interest" description="Disordered" evidence="2">
    <location>
        <begin position="154"/>
        <end position="336"/>
    </location>
</feature>
<dbReference type="GeneID" id="85366799"/>
<feature type="compositionally biased region" description="Polar residues" evidence="2">
    <location>
        <begin position="309"/>
        <end position="320"/>
    </location>
</feature>
<evidence type="ECO:0000256" key="1">
    <source>
        <dbReference type="SAM" id="Coils"/>
    </source>
</evidence>
<accession>A0AA39JWZ6</accession>
<organism evidence="3 4">
    <name type="scientific">Armillaria tabescens</name>
    <name type="common">Ringless honey mushroom</name>
    <name type="synonym">Agaricus tabescens</name>
    <dbReference type="NCBI Taxonomy" id="1929756"/>
    <lineage>
        <taxon>Eukaryota</taxon>
        <taxon>Fungi</taxon>
        <taxon>Dikarya</taxon>
        <taxon>Basidiomycota</taxon>
        <taxon>Agaricomycotina</taxon>
        <taxon>Agaricomycetes</taxon>
        <taxon>Agaricomycetidae</taxon>
        <taxon>Agaricales</taxon>
        <taxon>Marasmiineae</taxon>
        <taxon>Physalacriaceae</taxon>
        <taxon>Desarmillaria</taxon>
    </lineage>
</organism>
<reference evidence="3" key="1">
    <citation type="submission" date="2023-06" db="EMBL/GenBank/DDBJ databases">
        <authorList>
            <consortium name="Lawrence Berkeley National Laboratory"/>
            <person name="Ahrendt S."/>
            <person name="Sahu N."/>
            <person name="Indic B."/>
            <person name="Wong-Bajracharya J."/>
            <person name="Merenyi Z."/>
            <person name="Ke H.-M."/>
            <person name="Monk M."/>
            <person name="Kocsube S."/>
            <person name="Drula E."/>
            <person name="Lipzen A."/>
            <person name="Balint B."/>
            <person name="Henrissat B."/>
            <person name="Andreopoulos B."/>
            <person name="Martin F.M."/>
            <person name="Harder C.B."/>
            <person name="Rigling D."/>
            <person name="Ford K.L."/>
            <person name="Foster G.D."/>
            <person name="Pangilinan J."/>
            <person name="Papanicolaou A."/>
            <person name="Barry K."/>
            <person name="LaButti K."/>
            <person name="Viragh M."/>
            <person name="Koriabine M."/>
            <person name="Yan M."/>
            <person name="Riley R."/>
            <person name="Champramary S."/>
            <person name="Plett K.L."/>
            <person name="Tsai I.J."/>
            <person name="Slot J."/>
            <person name="Sipos G."/>
            <person name="Plett J."/>
            <person name="Nagy L.G."/>
            <person name="Grigoriev I.V."/>
        </authorList>
    </citation>
    <scope>NUCLEOTIDE SEQUENCE</scope>
    <source>
        <strain evidence="3">CCBAS 213</strain>
    </source>
</reference>
<evidence type="ECO:0000313" key="4">
    <source>
        <dbReference type="Proteomes" id="UP001175211"/>
    </source>
</evidence>
<keyword evidence="1" id="KW-0175">Coiled coil</keyword>
<feature type="compositionally biased region" description="Acidic residues" evidence="2">
    <location>
        <begin position="42"/>
        <end position="63"/>
    </location>
</feature>
<name>A0AA39JWZ6_ARMTA</name>
<proteinExistence type="predicted"/>
<dbReference type="AlphaFoldDB" id="A0AA39JWZ6"/>
<feature type="coiled-coil region" evidence="1">
    <location>
        <begin position="73"/>
        <end position="130"/>
    </location>
</feature>